<comment type="caution">
    <text evidence="2">The sequence shown here is derived from an EMBL/GenBank/DDBJ whole genome shotgun (WGS) entry which is preliminary data.</text>
</comment>
<evidence type="ECO:0000313" key="3">
    <source>
        <dbReference type="Proteomes" id="UP000050424"/>
    </source>
</evidence>
<dbReference type="AlphaFoldDB" id="A0A0P7B0T6"/>
<proteinExistence type="predicted"/>
<sequence>MSHLNSTLLVQIITRSTSRSYAQPTSYVRHHHGPHQQQTRTKGDLGFDRGVRSGSRHWVVAGPVDSVSMGCSGKSIPTGKALPEASKHRTIVTPRCKNPARDAARQLASHARAGTGLIDGPIRIRIRATHPSARQFSRLFSPLACTTGPIVPTVSIPPARLPGGFHFLCISVGGEDGILEGLGTPLWMAHAS</sequence>
<gene>
    <name evidence="2" type="ORF">AK830_g11671</name>
</gene>
<name>A0A0P7B0T6_9HYPO</name>
<feature type="region of interest" description="Disordered" evidence="1">
    <location>
        <begin position="21"/>
        <end position="48"/>
    </location>
</feature>
<evidence type="ECO:0000313" key="2">
    <source>
        <dbReference type="EMBL" id="KPM34906.1"/>
    </source>
</evidence>
<accession>A0A0P7B0T6</accession>
<evidence type="ECO:0000256" key="1">
    <source>
        <dbReference type="SAM" id="MobiDB-lite"/>
    </source>
</evidence>
<protein>
    <submittedName>
        <fullName evidence="2">Uncharacterized protein</fullName>
    </submittedName>
</protein>
<reference evidence="2 3" key="1">
    <citation type="submission" date="2015-09" db="EMBL/GenBank/DDBJ databases">
        <title>Draft genome of a European isolate of the apple canker pathogen Neonectria ditissima.</title>
        <authorList>
            <person name="Gomez-Cortecero A."/>
            <person name="Harrison R.J."/>
            <person name="Armitage A.D."/>
        </authorList>
    </citation>
    <scope>NUCLEOTIDE SEQUENCE [LARGE SCALE GENOMIC DNA]</scope>
    <source>
        <strain evidence="2 3">R09/05</strain>
    </source>
</reference>
<dbReference type="EMBL" id="LKCW01000290">
    <property type="protein sequence ID" value="KPM34906.1"/>
    <property type="molecule type" value="Genomic_DNA"/>
</dbReference>
<dbReference type="Proteomes" id="UP000050424">
    <property type="component" value="Unassembled WGS sequence"/>
</dbReference>
<organism evidence="2 3">
    <name type="scientific">Neonectria ditissima</name>
    <dbReference type="NCBI Taxonomy" id="78410"/>
    <lineage>
        <taxon>Eukaryota</taxon>
        <taxon>Fungi</taxon>
        <taxon>Dikarya</taxon>
        <taxon>Ascomycota</taxon>
        <taxon>Pezizomycotina</taxon>
        <taxon>Sordariomycetes</taxon>
        <taxon>Hypocreomycetidae</taxon>
        <taxon>Hypocreales</taxon>
        <taxon>Nectriaceae</taxon>
        <taxon>Neonectria</taxon>
    </lineage>
</organism>
<keyword evidence="3" id="KW-1185">Reference proteome</keyword>